<accession>A0ACB7SVH5</accession>
<evidence type="ECO:0000313" key="2">
    <source>
        <dbReference type="Proteomes" id="UP000821845"/>
    </source>
</evidence>
<sequence length="228" mass="24276">MDWTTTSCRYKLDTRALSSVASLLPGRLTEDTMPTLLWPPQPYSFGYDNVDEYGNRQFRTEQGDSNNAKTGSYGYRDVNGLYRRVNYVADANGFRATVDTNEPGTAPGASADAVFNAAPVVPPVPSGAAQRGVPAVLGARASTPYNTGRYSGYGGYGYNPYAGAAGAYGYAQQGRQGFAASALARHYGAEAPYGYGVAGYGFGYGPGVYSAPAGYASWPSVYQGYRRR</sequence>
<dbReference type="EMBL" id="CM023482">
    <property type="protein sequence ID" value="KAH6938680.1"/>
    <property type="molecule type" value="Genomic_DNA"/>
</dbReference>
<name>A0ACB7SVH5_HYAAI</name>
<reference evidence="1" key="1">
    <citation type="submission" date="2020-05" db="EMBL/GenBank/DDBJ databases">
        <title>Large-scale comparative analyses of tick genomes elucidate their genetic diversity and vector capacities.</title>
        <authorList>
            <person name="Jia N."/>
            <person name="Wang J."/>
            <person name="Shi W."/>
            <person name="Du L."/>
            <person name="Sun Y."/>
            <person name="Zhan W."/>
            <person name="Jiang J."/>
            <person name="Wang Q."/>
            <person name="Zhang B."/>
            <person name="Ji P."/>
            <person name="Sakyi L.B."/>
            <person name="Cui X."/>
            <person name="Yuan T."/>
            <person name="Jiang B."/>
            <person name="Yang W."/>
            <person name="Lam T.T.-Y."/>
            <person name="Chang Q."/>
            <person name="Ding S."/>
            <person name="Wang X."/>
            <person name="Zhu J."/>
            <person name="Ruan X."/>
            <person name="Zhao L."/>
            <person name="Wei J."/>
            <person name="Que T."/>
            <person name="Du C."/>
            <person name="Cheng J."/>
            <person name="Dai P."/>
            <person name="Han X."/>
            <person name="Huang E."/>
            <person name="Gao Y."/>
            <person name="Liu J."/>
            <person name="Shao H."/>
            <person name="Ye R."/>
            <person name="Li L."/>
            <person name="Wei W."/>
            <person name="Wang X."/>
            <person name="Wang C."/>
            <person name="Yang T."/>
            <person name="Huo Q."/>
            <person name="Li W."/>
            <person name="Guo W."/>
            <person name="Chen H."/>
            <person name="Zhou L."/>
            <person name="Ni X."/>
            <person name="Tian J."/>
            <person name="Zhou Y."/>
            <person name="Sheng Y."/>
            <person name="Liu T."/>
            <person name="Pan Y."/>
            <person name="Xia L."/>
            <person name="Li J."/>
            <person name="Zhao F."/>
            <person name="Cao W."/>
        </authorList>
    </citation>
    <scope>NUCLEOTIDE SEQUENCE</scope>
    <source>
        <strain evidence="1">Hyas-2018</strain>
    </source>
</reference>
<comment type="caution">
    <text evidence="1">The sequence shown here is derived from an EMBL/GenBank/DDBJ whole genome shotgun (WGS) entry which is preliminary data.</text>
</comment>
<keyword evidence="2" id="KW-1185">Reference proteome</keyword>
<evidence type="ECO:0000313" key="1">
    <source>
        <dbReference type="EMBL" id="KAH6938680.1"/>
    </source>
</evidence>
<proteinExistence type="predicted"/>
<gene>
    <name evidence="1" type="ORF">HPB50_011715</name>
</gene>
<protein>
    <submittedName>
        <fullName evidence="1">Uncharacterized protein</fullName>
    </submittedName>
</protein>
<dbReference type="Proteomes" id="UP000821845">
    <property type="component" value="Chromosome 2"/>
</dbReference>
<organism evidence="1 2">
    <name type="scientific">Hyalomma asiaticum</name>
    <name type="common">Tick</name>
    <dbReference type="NCBI Taxonomy" id="266040"/>
    <lineage>
        <taxon>Eukaryota</taxon>
        <taxon>Metazoa</taxon>
        <taxon>Ecdysozoa</taxon>
        <taxon>Arthropoda</taxon>
        <taxon>Chelicerata</taxon>
        <taxon>Arachnida</taxon>
        <taxon>Acari</taxon>
        <taxon>Parasitiformes</taxon>
        <taxon>Ixodida</taxon>
        <taxon>Ixodoidea</taxon>
        <taxon>Ixodidae</taxon>
        <taxon>Hyalomminae</taxon>
        <taxon>Hyalomma</taxon>
    </lineage>
</organism>